<dbReference type="GO" id="GO:0006298">
    <property type="term" value="P:mismatch repair"/>
    <property type="evidence" value="ECO:0007669"/>
    <property type="project" value="InterPro"/>
</dbReference>
<evidence type="ECO:0000313" key="6">
    <source>
        <dbReference type="Proteomes" id="UP000077115"/>
    </source>
</evidence>
<dbReference type="InterPro" id="IPR014762">
    <property type="entry name" value="DNA_mismatch_repair_CS"/>
</dbReference>
<dbReference type="Gene3D" id="3.30.1540.20">
    <property type="entry name" value="MutL, C-terminal domain, dimerisation subdomain"/>
    <property type="match status" value="1"/>
</dbReference>
<dbReference type="InterPro" id="IPR042121">
    <property type="entry name" value="MutL_C_regsub"/>
</dbReference>
<dbReference type="SUPFAM" id="SSF54211">
    <property type="entry name" value="Ribosomal protein S5 domain 2-like"/>
    <property type="match status" value="1"/>
</dbReference>
<dbReference type="InterPro" id="IPR036890">
    <property type="entry name" value="HATPase_C_sf"/>
</dbReference>
<dbReference type="eggNOG" id="KOG1978">
    <property type="taxonomic scope" value="Eukaryota"/>
</dbReference>
<dbReference type="VEuPathDB" id="FungiDB:BDEG_26266"/>
<protein>
    <submittedName>
        <fullName evidence="5">DNA mismatch repair protein domain</fullName>
    </submittedName>
</protein>
<dbReference type="PANTHER" id="PTHR10073">
    <property type="entry name" value="DNA MISMATCH REPAIR PROTEIN MLH, PMS, MUTL"/>
    <property type="match status" value="1"/>
</dbReference>
<accession>A0A177WSS9</accession>
<sequence>MHLDNGCGISEVDLAVIGKRYYTSKISEFEDISTINSFGFRGEALNSLCTISKVSLTTCTKETMPLGFKLEYNLSGEVIQKSRIARAPGTTIQITNIFSQLPVRLCEFKRQIKKEYIKCIECVQAYALSSTGVRINFLNVSSKGSKSNILQTKGSNVLRENVISVFGAAFCKSLLDIRFEFTHKSNTNDSSVKLDKITAETFNLEEAHASPVVVSGLLSKPQLGCGRTGRDRQFIFVNRRPVDIAKVSKSINDTYHDFVTTQNPIFILNISVDPGWIDVNISPDKRLLAILNEAALIQGIQEGIQRSLRPLREMFDHPISSSQGRSSQGSSIESFPIGISTIKTRPISRFVTDHSENMPDCNFQSKSAMDSIGSLMHQDYNGLVQVNTDQLRRRFKSMKTLTKLYPRSHRILLNSKLAEPTFIQKSDFKSMTVLGQFNLGFILALHGNMIFIIDQHASDEKYRYETLQQIAMTTFQPLVQKLELTLTYQQERLILQWKQSLRERGFVLEQIEKDGRDYFQLIAVPHIRDLHLGIADLEEILAKLGPASGQRVPHCTRTLKYFASKACRQATMIGDPLSYAKMCAIIENMGRIEQPWNCPHGRPTMRLLAVLSE</sequence>
<reference evidence="5 6" key="2">
    <citation type="submission" date="2016-05" db="EMBL/GenBank/DDBJ databases">
        <title>Lineage-specific infection strategies underlie the spectrum of fungal disease in amphibians.</title>
        <authorList>
            <person name="Cuomo C.A."/>
            <person name="Farrer R.A."/>
            <person name="James T."/>
            <person name="Longcore J."/>
            <person name="Birren B."/>
        </authorList>
    </citation>
    <scope>NUCLEOTIDE SEQUENCE [LARGE SCALE GENOMIC DNA]</scope>
    <source>
        <strain evidence="5 6">JEL423</strain>
    </source>
</reference>
<evidence type="ECO:0000256" key="1">
    <source>
        <dbReference type="ARBA" id="ARBA00006082"/>
    </source>
</evidence>
<dbReference type="GO" id="GO:0016887">
    <property type="term" value="F:ATP hydrolysis activity"/>
    <property type="evidence" value="ECO:0007669"/>
    <property type="project" value="InterPro"/>
</dbReference>
<evidence type="ECO:0000256" key="2">
    <source>
        <dbReference type="ARBA" id="ARBA00022763"/>
    </source>
</evidence>
<organism evidence="5 6">
    <name type="scientific">Batrachochytrium dendrobatidis (strain JEL423)</name>
    <dbReference type="NCBI Taxonomy" id="403673"/>
    <lineage>
        <taxon>Eukaryota</taxon>
        <taxon>Fungi</taxon>
        <taxon>Fungi incertae sedis</taxon>
        <taxon>Chytridiomycota</taxon>
        <taxon>Chytridiomycota incertae sedis</taxon>
        <taxon>Chytridiomycetes</taxon>
        <taxon>Rhizophydiales</taxon>
        <taxon>Rhizophydiales incertae sedis</taxon>
        <taxon>Batrachochytrium</taxon>
    </lineage>
</organism>
<dbReference type="Pfam" id="PF08676">
    <property type="entry name" value="MutL_C"/>
    <property type="match status" value="1"/>
</dbReference>
<dbReference type="SUPFAM" id="SSF118116">
    <property type="entry name" value="DNA mismatch repair protein MutL"/>
    <property type="match status" value="1"/>
</dbReference>
<dbReference type="Gene3D" id="3.30.565.10">
    <property type="entry name" value="Histidine kinase-like ATPase, C-terminal domain"/>
    <property type="match status" value="1"/>
</dbReference>
<dbReference type="OrthoDB" id="10263226at2759"/>
<dbReference type="EMBL" id="DS022308">
    <property type="protein sequence ID" value="OAJ42866.1"/>
    <property type="molecule type" value="Genomic_DNA"/>
</dbReference>
<dbReference type="NCBIfam" id="TIGR00585">
    <property type="entry name" value="mutl"/>
    <property type="match status" value="1"/>
</dbReference>
<dbReference type="GO" id="GO:0140664">
    <property type="term" value="F:ATP-dependent DNA damage sensor activity"/>
    <property type="evidence" value="ECO:0007669"/>
    <property type="project" value="InterPro"/>
</dbReference>
<evidence type="ECO:0000259" key="3">
    <source>
        <dbReference type="SMART" id="SM00853"/>
    </source>
</evidence>
<reference evidence="5 6" key="1">
    <citation type="submission" date="2006-10" db="EMBL/GenBank/DDBJ databases">
        <title>The Genome Sequence of Batrachochytrium dendrobatidis JEL423.</title>
        <authorList>
            <consortium name="The Broad Institute Genome Sequencing Platform"/>
            <person name="Birren B."/>
            <person name="Lander E."/>
            <person name="Galagan J."/>
            <person name="Cuomo C."/>
            <person name="Devon K."/>
            <person name="Jaffe D."/>
            <person name="Butler J."/>
            <person name="Alvarez P."/>
            <person name="Gnerre S."/>
            <person name="Grabherr M."/>
            <person name="Kleber M."/>
            <person name="Mauceli E."/>
            <person name="Brockman W."/>
            <person name="Young S."/>
            <person name="LaButti K."/>
            <person name="Sykes S."/>
            <person name="DeCaprio D."/>
            <person name="Crawford M."/>
            <person name="Koehrsen M."/>
            <person name="Engels R."/>
            <person name="Montgomery P."/>
            <person name="Pearson M."/>
            <person name="Howarth C."/>
            <person name="Larson L."/>
            <person name="White J."/>
            <person name="O'Leary S."/>
            <person name="Kodira C."/>
            <person name="Zeng Q."/>
            <person name="Yandava C."/>
            <person name="Alvarado L."/>
            <person name="Longcore J."/>
            <person name="James T."/>
        </authorList>
    </citation>
    <scope>NUCLEOTIDE SEQUENCE [LARGE SCALE GENOMIC DNA]</scope>
    <source>
        <strain evidence="5 6">JEL423</strain>
    </source>
</reference>
<comment type="similarity">
    <text evidence="1">Belongs to the DNA mismatch repair MutL/HexB family.</text>
</comment>
<dbReference type="SMART" id="SM00853">
    <property type="entry name" value="MutL_C"/>
    <property type="match status" value="1"/>
</dbReference>
<dbReference type="InterPro" id="IPR014790">
    <property type="entry name" value="MutL_C"/>
</dbReference>
<dbReference type="Proteomes" id="UP000077115">
    <property type="component" value="Unassembled WGS sequence"/>
</dbReference>
<dbReference type="PANTHER" id="PTHR10073:SF52">
    <property type="entry name" value="MISMATCH REPAIR ENDONUCLEASE PMS2"/>
    <property type="match status" value="1"/>
</dbReference>
<name>A0A177WSS9_BATDL</name>
<keyword evidence="2" id="KW-0227">DNA damage</keyword>
<evidence type="ECO:0000313" key="5">
    <source>
        <dbReference type="EMBL" id="OAJ42866.1"/>
    </source>
</evidence>
<dbReference type="InterPro" id="IPR042120">
    <property type="entry name" value="MutL_C_dimsub"/>
</dbReference>
<dbReference type="GO" id="GO:0005524">
    <property type="term" value="F:ATP binding"/>
    <property type="evidence" value="ECO:0007669"/>
    <property type="project" value="InterPro"/>
</dbReference>
<dbReference type="PROSITE" id="PS00058">
    <property type="entry name" value="DNA_MISMATCH_REPAIR_1"/>
    <property type="match status" value="1"/>
</dbReference>
<proteinExistence type="inferred from homology"/>
<dbReference type="InterPro" id="IPR013507">
    <property type="entry name" value="DNA_mismatch_S5_2-like"/>
</dbReference>
<gene>
    <name evidence="5" type="ORF">BDEG_26266</name>
</gene>
<dbReference type="Gene3D" id="3.30.230.10">
    <property type="match status" value="1"/>
</dbReference>
<dbReference type="GO" id="GO:0030983">
    <property type="term" value="F:mismatched DNA binding"/>
    <property type="evidence" value="ECO:0007669"/>
    <property type="project" value="InterPro"/>
</dbReference>
<dbReference type="InterPro" id="IPR020568">
    <property type="entry name" value="Ribosomal_Su5_D2-typ_SF"/>
</dbReference>
<dbReference type="AlphaFoldDB" id="A0A177WSS9"/>
<dbReference type="STRING" id="403673.A0A177WSS9"/>
<dbReference type="SUPFAM" id="SSF55874">
    <property type="entry name" value="ATPase domain of HSP90 chaperone/DNA topoisomerase II/histidine kinase"/>
    <property type="match status" value="1"/>
</dbReference>
<dbReference type="Pfam" id="PF01119">
    <property type="entry name" value="DNA_mis_repair"/>
    <property type="match status" value="1"/>
</dbReference>
<dbReference type="CDD" id="cd03484">
    <property type="entry name" value="MutL_Trans_hPMS_2_like"/>
    <property type="match status" value="1"/>
</dbReference>
<dbReference type="InterPro" id="IPR037198">
    <property type="entry name" value="MutL_C_sf"/>
</dbReference>
<dbReference type="Gene3D" id="3.30.1370.100">
    <property type="entry name" value="MutL, C-terminal domain, regulatory subdomain"/>
    <property type="match status" value="1"/>
</dbReference>
<dbReference type="InterPro" id="IPR002099">
    <property type="entry name" value="MutL/Mlh/PMS"/>
</dbReference>
<dbReference type="InterPro" id="IPR038973">
    <property type="entry name" value="MutL/Mlh/Pms-like"/>
</dbReference>
<dbReference type="InterPro" id="IPR014721">
    <property type="entry name" value="Ribsml_uS5_D2-typ_fold_subgr"/>
</dbReference>
<dbReference type="SMART" id="SM01340">
    <property type="entry name" value="DNA_mis_repair"/>
    <property type="match status" value="1"/>
</dbReference>
<feature type="domain" description="MutL C-terminal dimerisation" evidence="3">
    <location>
        <begin position="433"/>
        <end position="577"/>
    </location>
</feature>
<evidence type="ECO:0000259" key="4">
    <source>
        <dbReference type="SMART" id="SM01340"/>
    </source>
</evidence>
<feature type="domain" description="DNA mismatch repair protein S5" evidence="4">
    <location>
        <begin position="162"/>
        <end position="309"/>
    </location>
</feature>
<dbReference type="GO" id="GO:0032389">
    <property type="term" value="C:MutLalpha complex"/>
    <property type="evidence" value="ECO:0007669"/>
    <property type="project" value="TreeGrafter"/>
</dbReference>